<proteinExistence type="predicted"/>
<evidence type="ECO:0000313" key="2">
    <source>
        <dbReference type="EMBL" id="MBB3139101.1"/>
    </source>
</evidence>
<comment type="caution">
    <text evidence="2">The sequence shown here is derived from an EMBL/GenBank/DDBJ whole genome shotgun (WGS) entry which is preliminary data.</text>
</comment>
<sequence length="341" mass="37169">MNELAAFMRITGLQVSNEDVDSRKAAVTTLKANWGKIKSTQDIISKATTVAEALGGNGMPSAAFGEEIQGVLQKKASAFLYAERPLDVGVVAGMAMSELVSEKPDPSGWLVVDVFAVATWSALAFQPPLVDAKREELRTFVLEKCRQRALDGAEAARQRGTVPDFANLTITAGEEDKFAESFRKATFATIEALRRNAALDREELDFLWWTQLDRSHLTKKKLSSLPGPVRAIAAGFEAAMHLRRFPSDAHRDVVLRGLSDDPTFTLPQLLIELGDHRNELVKTLKINSPMPSGVFPLLNSVVHGDTNFVGAEVARPASEWGARALMEAALNKFLETGPGKL</sequence>
<keyword evidence="3" id="KW-1185">Reference proteome</keyword>
<dbReference type="EMBL" id="JACHXH010000050">
    <property type="protein sequence ID" value="MBB3139101.1"/>
    <property type="molecule type" value="Genomic_DNA"/>
</dbReference>
<feature type="domain" description="GTPase-associated system helical" evidence="1">
    <location>
        <begin position="174"/>
        <end position="330"/>
    </location>
</feature>
<dbReference type="InterPro" id="IPR045523">
    <property type="entry name" value="GASH"/>
</dbReference>
<gene>
    <name evidence="2" type="ORF">FHS26_006882</name>
</gene>
<dbReference type="Pfam" id="PF19994">
    <property type="entry name" value="GASH"/>
    <property type="match status" value="1"/>
</dbReference>
<dbReference type="AlphaFoldDB" id="A0A7W5G488"/>
<protein>
    <recommendedName>
        <fullName evidence="1">GTPase-associated system helical domain-containing protein</fullName>
    </recommendedName>
</protein>
<organism evidence="2 3">
    <name type="scientific">Rhizobium pisi</name>
    <dbReference type="NCBI Taxonomy" id="574561"/>
    <lineage>
        <taxon>Bacteria</taxon>
        <taxon>Pseudomonadati</taxon>
        <taxon>Pseudomonadota</taxon>
        <taxon>Alphaproteobacteria</taxon>
        <taxon>Hyphomicrobiales</taxon>
        <taxon>Rhizobiaceae</taxon>
        <taxon>Rhizobium/Agrobacterium group</taxon>
        <taxon>Rhizobium</taxon>
    </lineage>
</organism>
<accession>A0A7W5G488</accession>
<dbReference type="Proteomes" id="UP000518315">
    <property type="component" value="Unassembled WGS sequence"/>
</dbReference>
<evidence type="ECO:0000259" key="1">
    <source>
        <dbReference type="Pfam" id="PF19994"/>
    </source>
</evidence>
<name>A0A7W5G488_9HYPH</name>
<dbReference type="RefSeq" id="WP_131704596.1">
    <property type="nucleotide sequence ID" value="NZ_JACHXH010000050.1"/>
</dbReference>
<evidence type="ECO:0000313" key="3">
    <source>
        <dbReference type="Proteomes" id="UP000518315"/>
    </source>
</evidence>
<reference evidence="2 3" key="1">
    <citation type="submission" date="2020-08" db="EMBL/GenBank/DDBJ databases">
        <title>Genomic Encyclopedia of Type Strains, Phase III (KMG-III): the genomes of soil and plant-associated and newly described type strains.</title>
        <authorList>
            <person name="Whitman W."/>
        </authorList>
    </citation>
    <scope>NUCLEOTIDE SEQUENCE [LARGE SCALE GENOMIC DNA]</scope>
    <source>
        <strain evidence="2 3">CECT 4113</strain>
    </source>
</reference>